<dbReference type="InterPro" id="IPR018202">
    <property type="entry name" value="Ser_caboxypep_ser_AS"/>
</dbReference>
<evidence type="ECO:0000256" key="3">
    <source>
        <dbReference type="ARBA" id="ARBA00022670"/>
    </source>
</evidence>
<dbReference type="EC" id="3.4.16.-" evidence="6"/>
<accession>A0A0D7AA30</accession>
<organism evidence="7 8">
    <name type="scientific">Fistulina hepatica ATCC 64428</name>
    <dbReference type="NCBI Taxonomy" id="1128425"/>
    <lineage>
        <taxon>Eukaryota</taxon>
        <taxon>Fungi</taxon>
        <taxon>Dikarya</taxon>
        <taxon>Basidiomycota</taxon>
        <taxon>Agaricomycotina</taxon>
        <taxon>Agaricomycetes</taxon>
        <taxon>Agaricomycetidae</taxon>
        <taxon>Agaricales</taxon>
        <taxon>Fistulinaceae</taxon>
        <taxon>Fistulina</taxon>
    </lineage>
</organism>
<dbReference type="EMBL" id="KN881929">
    <property type="protein sequence ID" value="KIY47693.1"/>
    <property type="molecule type" value="Genomic_DNA"/>
</dbReference>
<reference evidence="7 8" key="1">
    <citation type="journal article" date="2015" name="Fungal Genet. Biol.">
        <title>Evolution of novel wood decay mechanisms in Agaricales revealed by the genome sequences of Fistulina hepatica and Cylindrobasidium torrendii.</title>
        <authorList>
            <person name="Floudas D."/>
            <person name="Held B.W."/>
            <person name="Riley R."/>
            <person name="Nagy L.G."/>
            <person name="Koehler G."/>
            <person name="Ransdell A.S."/>
            <person name="Younus H."/>
            <person name="Chow J."/>
            <person name="Chiniquy J."/>
            <person name="Lipzen A."/>
            <person name="Tritt A."/>
            <person name="Sun H."/>
            <person name="Haridas S."/>
            <person name="LaButti K."/>
            <person name="Ohm R.A."/>
            <person name="Kues U."/>
            <person name="Blanchette R.A."/>
            <person name="Grigoriev I.V."/>
            <person name="Minto R.E."/>
            <person name="Hibbett D.S."/>
        </authorList>
    </citation>
    <scope>NUCLEOTIDE SEQUENCE [LARGE SCALE GENOMIC DNA]</scope>
    <source>
        <strain evidence="7 8">ATCC 64428</strain>
    </source>
</reference>
<keyword evidence="6" id="KW-0732">Signal</keyword>
<evidence type="ECO:0000256" key="5">
    <source>
        <dbReference type="ARBA" id="ARBA00023180"/>
    </source>
</evidence>
<evidence type="ECO:0000256" key="2">
    <source>
        <dbReference type="ARBA" id="ARBA00022645"/>
    </source>
</evidence>
<keyword evidence="3 6" id="KW-0645">Protease</keyword>
<keyword evidence="8" id="KW-1185">Reference proteome</keyword>
<evidence type="ECO:0000313" key="7">
    <source>
        <dbReference type="EMBL" id="KIY47693.1"/>
    </source>
</evidence>
<dbReference type="SUPFAM" id="SSF53474">
    <property type="entry name" value="alpha/beta-Hydrolases"/>
    <property type="match status" value="1"/>
</dbReference>
<dbReference type="OrthoDB" id="443318at2759"/>
<dbReference type="GO" id="GO:0004185">
    <property type="term" value="F:serine-type carboxypeptidase activity"/>
    <property type="evidence" value="ECO:0007669"/>
    <property type="project" value="UniProtKB-UniRule"/>
</dbReference>
<gene>
    <name evidence="7" type="ORF">FISHEDRAFT_65971</name>
</gene>
<dbReference type="Pfam" id="PF00450">
    <property type="entry name" value="Peptidase_S10"/>
    <property type="match status" value="2"/>
</dbReference>
<sequence length="494" mass="55737">MLFRWNLIASLLFLVVFAAAKRLRKDEMRARQLEAAQRVKRQVPANIVRHFYVNGTGIPFVHWDVGQSWAGLLPISGNANETRQLFFWYFPPGPEGSDDDLIFWTNGGPGCSSLEGFLEENGPISWGWGQAKPTQNEYSWTNLSHVIWVEQPVGTGFSQGTPDIDNEDELAAEVVGFLQQFLEVFSELKGKNFYVTGESYAGAYVPYIANYIYENPDELDLNLKGIWIADPVIGYDVVQDQVPAPYFVKKYKEVFAFTDEFMERLAKLDTYCGYTEYLDTYLTYPPAGPLPFNWTNTEADAGCDLWDLIFGEALVKNPAFDIYRIFDMPPVPWDVLGFPGSFEQVQVSPIYFDRQDVKEAIHAPLNVTWVECTDVNVFPNGDNSPPSAFSVLPNVIEKSNRTVIIHGLADFVLIAEGARLVIQKCVPIKQGFQTPIENETFILEGMGAMGTSHTERGLTYLEAELSGHMIPQFLPVAAYQSMQYLMGFRDDPSY</sequence>
<keyword evidence="2 6" id="KW-0121">Carboxypeptidase</keyword>
<evidence type="ECO:0000256" key="4">
    <source>
        <dbReference type="ARBA" id="ARBA00022801"/>
    </source>
</evidence>
<dbReference type="PRINTS" id="PR00724">
    <property type="entry name" value="CRBOXYPTASEC"/>
</dbReference>
<dbReference type="AlphaFoldDB" id="A0A0D7AA30"/>
<keyword evidence="4 6" id="KW-0378">Hydrolase</keyword>
<dbReference type="Gene3D" id="3.40.50.1820">
    <property type="entry name" value="alpha/beta hydrolase"/>
    <property type="match status" value="1"/>
</dbReference>
<dbReference type="Proteomes" id="UP000054144">
    <property type="component" value="Unassembled WGS sequence"/>
</dbReference>
<proteinExistence type="inferred from homology"/>
<keyword evidence="5" id="KW-0325">Glycoprotein</keyword>
<dbReference type="GO" id="GO:0006508">
    <property type="term" value="P:proteolysis"/>
    <property type="evidence" value="ECO:0007669"/>
    <property type="project" value="UniProtKB-KW"/>
</dbReference>
<dbReference type="InterPro" id="IPR029058">
    <property type="entry name" value="AB_hydrolase_fold"/>
</dbReference>
<evidence type="ECO:0000313" key="8">
    <source>
        <dbReference type="Proteomes" id="UP000054144"/>
    </source>
</evidence>
<protein>
    <recommendedName>
        <fullName evidence="6">Carboxypeptidase</fullName>
        <ecNumber evidence="6">3.4.16.-</ecNumber>
    </recommendedName>
</protein>
<evidence type="ECO:0000256" key="1">
    <source>
        <dbReference type="ARBA" id="ARBA00009431"/>
    </source>
</evidence>
<dbReference type="PANTHER" id="PTHR11802:SF479">
    <property type="entry name" value="CARBOXYPEPTIDASE"/>
    <property type="match status" value="1"/>
</dbReference>
<comment type="similarity">
    <text evidence="1 6">Belongs to the peptidase S10 family.</text>
</comment>
<dbReference type="PANTHER" id="PTHR11802">
    <property type="entry name" value="SERINE PROTEASE FAMILY S10 SERINE CARBOXYPEPTIDASE"/>
    <property type="match status" value="1"/>
</dbReference>
<evidence type="ECO:0000256" key="6">
    <source>
        <dbReference type="RuleBase" id="RU361156"/>
    </source>
</evidence>
<name>A0A0D7AA30_9AGAR</name>
<feature type="signal peptide" evidence="6">
    <location>
        <begin position="1"/>
        <end position="20"/>
    </location>
</feature>
<dbReference type="PROSITE" id="PS00131">
    <property type="entry name" value="CARBOXYPEPT_SER_SER"/>
    <property type="match status" value="1"/>
</dbReference>
<feature type="chain" id="PRO_5006515128" description="Carboxypeptidase" evidence="6">
    <location>
        <begin position="21"/>
        <end position="494"/>
    </location>
</feature>
<dbReference type="InterPro" id="IPR001563">
    <property type="entry name" value="Peptidase_S10"/>
</dbReference>